<evidence type="ECO:0000256" key="2">
    <source>
        <dbReference type="ARBA" id="ARBA00023125"/>
    </source>
</evidence>
<dbReference type="EMBL" id="BAAAPM010000009">
    <property type="protein sequence ID" value="GAA1739791.1"/>
    <property type="molecule type" value="Genomic_DNA"/>
</dbReference>
<evidence type="ECO:0000313" key="6">
    <source>
        <dbReference type="EMBL" id="GAA1739791.1"/>
    </source>
</evidence>
<dbReference type="Gene3D" id="3.40.50.1390">
    <property type="entry name" value="Resolvase, N-terminal catalytic domain"/>
    <property type="match status" value="1"/>
</dbReference>
<dbReference type="Proteomes" id="UP001501138">
    <property type="component" value="Unassembled WGS sequence"/>
</dbReference>
<dbReference type="Pfam" id="PF00239">
    <property type="entry name" value="Resolvase"/>
    <property type="match status" value="1"/>
</dbReference>
<gene>
    <name evidence="6" type="ORF">GCM10009809_39080</name>
</gene>
<organism evidence="6 7">
    <name type="scientific">Isoptericola hypogeus</name>
    <dbReference type="NCBI Taxonomy" id="300179"/>
    <lineage>
        <taxon>Bacteria</taxon>
        <taxon>Bacillati</taxon>
        <taxon>Actinomycetota</taxon>
        <taxon>Actinomycetes</taxon>
        <taxon>Micrococcales</taxon>
        <taxon>Promicromonosporaceae</taxon>
        <taxon>Isoptericola</taxon>
    </lineage>
</organism>
<reference evidence="7" key="1">
    <citation type="journal article" date="2019" name="Int. J. Syst. Evol. Microbiol.">
        <title>The Global Catalogue of Microorganisms (GCM) 10K type strain sequencing project: providing services to taxonomists for standard genome sequencing and annotation.</title>
        <authorList>
            <consortium name="The Broad Institute Genomics Platform"/>
            <consortium name="The Broad Institute Genome Sequencing Center for Infectious Disease"/>
            <person name="Wu L."/>
            <person name="Ma J."/>
        </authorList>
    </citation>
    <scope>NUCLEOTIDE SEQUENCE [LARGE SCALE GENOMIC DNA]</scope>
    <source>
        <strain evidence="7">JCM 15589</strain>
    </source>
</reference>
<name>A0ABP4VZH3_9MICO</name>
<dbReference type="PANTHER" id="PTHR30461">
    <property type="entry name" value="DNA-INVERTASE FROM LAMBDOID PROPHAGE"/>
    <property type="match status" value="1"/>
</dbReference>
<evidence type="ECO:0000256" key="4">
    <source>
        <dbReference type="SAM" id="MobiDB-lite"/>
    </source>
</evidence>
<dbReference type="SUPFAM" id="SSF53041">
    <property type="entry name" value="Resolvase-like"/>
    <property type="match status" value="1"/>
</dbReference>
<accession>A0ABP4VZH3</accession>
<evidence type="ECO:0000259" key="5">
    <source>
        <dbReference type="PROSITE" id="PS51736"/>
    </source>
</evidence>
<evidence type="ECO:0000256" key="1">
    <source>
        <dbReference type="ARBA" id="ARBA00009913"/>
    </source>
</evidence>
<feature type="domain" description="Resolvase/invertase-type recombinase catalytic" evidence="5">
    <location>
        <begin position="1"/>
        <end position="118"/>
    </location>
</feature>
<dbReference type="SMART" id="SM00857">
    <property type="entry name" value="Resolvase"/>
    <property type="match status" value="1"/>
</dbReference>
<dbReference type="PANTHER" id="PTHR30461:SF2">
    <property type="entry name" value="SERINE RECOMBINASE PINE-RELATED"/>
    <property type="match status" value="1"/>
</dbReference>
<sequence length="167" mass="17827">MTRCWPPESTSGTCGVETASGRRDDRPVLAALLADIEMADAVVVTKLDRPGRRVSHLVRVVDELERRDVALRSLSEQIDTSTSAGRFMVHMLAALAQMEADLIRERTLDGLAAARSRGRIGGRPTVMSPERLATARASVAGGQSIASVARALGVSVSTARRHLAELG</sequence>
<dbReference type="SUPFAM" id="SSF46689">
    <property type="entry name" value="Homeodomain-like"/>
    <property type="match status" value="1"/>
</dbReference>
<dbReference type="CDD" id="cd00569">
    <property type="entry name" value="HTH_Hin_like"/>
    <property type="match status" value="1"/>
</dbReference>
<evidence type="ECO:0000256" key="3">
    <source>
        <dbReference type="ARBA" id="ARBA00023172"/>
    </source>
</evidence>
<comment type="similarity">
    <text evidence="1">Belongs to the site-specific recombinase resolvase family.</text>
</comment>
<keyword evidence="7" id="KW-1185">Reference proteome</keyword>
<protein>
    <recommendedName>
        <fullName evidence="5">Resolvase/invertase-type recombinase catalytic domain-containing protein</fullName>
    </recommendedName>
</protein>
<dbReference type="CDD" id="cd03768">
    <property type="entry name" value="SR_ResInv"/>
    <property type="match status" value="1"/>
</dbReference>
<comment type="caution">
    <text evidence="6">The sequence shown here is derived from an EMBL/GenBank/DDBJ whole genome shotgun (WGS) entry which is preliminary data.</text>
</comment>
<keyword evidence="2" id="KW-0238">DNA-binding</keyword>
<dbReference type="InterPro" id="IPR050639">
    <property type="entry name" value="SSR_resolvase"/>
</dbReference>
<keyword evidence="3" id="KW-0233">DNA recombination</keyword>
<dbReference type="InterPro" id="IPR009057">
    <property type="entry name" value="Homeodomain-like_sf"/>
</dbReference>
<proteinExistence type="inferred from homology"/>
<evidence type="ECO:0000313" key="7">
    <source>
        <dbReference type="Proteomes" id="UP001501138"/>
    </source>
</evidence>
<feature type="region of interest" description="Disordered" evidence="4">
    <location>
        <begin position="1"/>
        <end position="20"/>
    </location>
</feature>
<dbReference type="InterPro" id="IPR006119">
    <property type="entry name" value="Resolv_N"/>
</dbReference>
<dbReference type="Gene3D" id="1.10.10.60">
    <property type="entry name" value="Homeodomain-like"/>
    <property type="match status" value="1"/>
</dbReference>
<dbReference type="InterPro" id="IPR036162">
    <property type="entry name" value="Resolvase-like_N_sf"/>
</dbReference>
<dbReference type="PROSITE" id="PS51736">
    <property type="entry name" value="RECOMBINASES_3"/>
    <property type="match status" value="1"/>
</dbReference>